<name>A0A518AQX4_9BACT</name>
<dbReference type="KEGG" id="amuc:Pan181_33440"/>
<protein>
    <recommendedName>
        <fullName evidence="4">Pilus formation protein N-terminal domain-containing protein</fullName>
    </recommendedName>
</protein>
<feature type="chain" id="PRO_5021705962" description="Pilus formation protein N-terminal domain-containing protein" evidence="1">
    <location>
        <begin position="24"/>
        <end position="151"/>
    </location>
</feature>
<dbReference type="EMBL" id="CP036278">
    <property type="protein sequence ID" value="QDU57130.1"/>
    <property type="molecule type" value="Genomic_DNA"/>
</dbReference>
<evidence type="ECO:0000313" key="3">
    <source>
        <dbReference type="Proteomes" id="UP000315750"/>
    </source>
</evidence>
<keyword evidence="3" id="KW-1185">Reference proteome</keyword>
<organism evidence="2 3">
    <name type="scientific">Aeoliella mucimassa</name>
    <dbReference type="NCBI Taxonomy" id="2527972"/>
    <lineage>
        <taxon>Bacteria</taxon>
        <taxon>Pseudomonadati</taxon>
        <taxon>Planctomycetota</taxon>
        <taxon>Planctomycetia</taxon>
        <taxon>Pirellulales</taxon>
        <taxon>Lacipirellulaceae</taxon>
        <taxon>Aeoliella</taxon>
    </lineage>
</organism>
<proteinExistence type="predicted"/>
<dbReference type="RefSeq" id="WP_145248091.1">
    <property type="nucleotide sequence ID" value="NZ_CP036278.1"/>
</dbReference>
<keyword evidence="1" id="KW-0732">Signal</keyword>
<sequence precursor="true">MSRSPYILASLLLLGATIGCQQAEPPVAAPAASAPTIQPVVATVAATSDQETTRQQVVEAMKNYVAPFPTRNNLFVPPKVTPGTRTSRVTEGAVQLRGIVDLGEPQAILDIEGAVALIPVGREKYGVKVVLIEDQTVTLQRGGTRWTASLD</sequence>
<evidence type="ECO:0000313" key="2">
    <source>
        <dbReference type="EMBL" id="QDU57130.1"/>
    </source>
</evidence>
<reference evidence="2 3" key="1">
    <citation type="submission" date="2019-02" db="EMBL/GenBank/DDBJ databases">
        <title>Deep-cultivation of Planctomycetes and their phenomic and genomic characterization uncovers novel biology.</title>
        <authorList>
            <person name="Wiegand S."/>
            <person name="Jogler M."/>
            <person name="Boedeker C."/>
            <person name="Pinto D."/>
            <person name="Vollmers J."/>
            <person name="Rivas-Marin E."/>
            <person name="Kohn T."/>
            <person name="Peeters S.H."/>
            <person name="Heuer A."/>
            <person name="Rast P."/>
            <person name="Oberbeckmann S."/>
            <person name="Bunk B."/>
            <person name="Jeske O."/>
            <person name="Meyerdierks A."/>
            <person name="Storesund J.E."/>
            <person name="Kallscheuer N."/>
            <person name="Luecker S."/>
            <person name="Lage O.M."/>
            <person name="Pohl T."/>
            <person name="Merkel B.J."/>
            <person name="Hornburger P."/>
            <person name="Mueller R.-W."/>
            <person name="Bruemmer F."/>
            <person name="Labrenz M."/>
            <person name="Spormann A.M."/>
            <person name="Op den Camp H."/>
            <person name="Overmann J."/>
            <person name="Amann R."/>
            <person name="Jetten M.S.M."/>
            <person name="Mascher T."/>
            <person name="Medema M.H."/>
            <person name="Devos D.P."/>
            <person name="Kaster A.-K."/>
            <person name="Ovreas L."/>
            <person name="Rohde M."/>
            <person name="Galperin M.Y."/>
            <person name="Jogler C."/>
        </authorList>
    </citation>
    <scope>NUCLEOTIDE SEQUENCE [LARGE SCALE GENOMIC DNA]</scope>
    <source>
        <strain evidence="2 3">Pan181</strain>
    </source>
</reference>
<feature type="signal peptide" evidence="1">
    <location>
        <begin position="1"/>
        <end position="23"/>
    </location>
</feature>
<dbReference type="PROSITE" id="PS51257">
    <property type="entry name" value="PROKAR_LIPOPROTEIN"/>
    <property type="match status" value="1"/>
</dbReference>
<dbReference type="OrthoDB" id="288135at2"/>
<evidence type="ECO:0008006" key="4">
    <source>
        <dbReference type="Google" id="ProtNLM"/>
    </source>
</evidence>
<dbReference type="Proteomes" id="UP000315750">
    <property type="component" value="Chromosome"/>
</dbReference>
<dbReference type="AlphaFoldDB" id="A0A518AQX4"/>
<gene>
    <name evidence="2" type="ORF">Pan181_33440</name>
</gene>
<evidence type="ECO:0000256" key="1">
    <source>
        <dbReference type="SAM" id="SignalP"/>
    </source>
</evidence>
<accession>A0A518AQX4</accession>